<dbReference type="Proteomes" id="UP000284706">
    <property type="component" value="Unassembled WGS sequence"/>
</dbReference>
<dbReference type="InterPro" id="IPR011042">
    <property type="entry name" value="6-blade_b-propeller_TolB-like"/>
</dbReference>
<keyword evidence="1" id="KW-0812">Transmembrane</keyword>
<evidence type="ECO:0000313" key="3">
    <source>
        <dbReference type="EMBL" id="PPQ95320.1"/>
    </source>
</evidence>
<evidence type="ECO:0000313" key="4">
    <source>
        <dbReference type="Proteomes" id="UP000284706"/>
    </source>
</evidence>
<dbReference type="OrthoDB" id="5307922at2759"/>
<dbReference type="InterPro" id="IPR013658">
    <property type="entry name" value="SGL"/>
</dbReference>
<dbReference type="EMBL" id="NHYE01001429">
    <property type="protein sequence ID" value="PPQ95320.1"/>
    <property type="molecule type" value="Genomic_DNA"/>
</dbReference>
<keyword evidence="4" id="KW-1185">Reference proteome</keyword>
<dbReference type="Pfam" id="PF08450">
    <property type="entry name" value="SGL"/>
    <property type="match status" value="1"/>
</dbReference>
<comment type="caution">
    <text evidence="3">The sequence shown here is derived from an EMBL/GenBank/DDBJ whole genome shotgun (WGS) entry which is preliminary data.</text>
</comment>
<feature type="transmembrane region" description="Helical" evidence="1">
    <location>
        <begin position="6"/>
        <end position="24"/>
    </location>
</feature>
<proteinExistence type="predicted"/>
<dbReference type="SUPFAM" id="SSF63829">
    <property type="entry name" value="Calcium-dependent phosphotriesterase"/>
    <property type="match status" value="2"/>
</dbReference>
<feature type="domain" description="SMP-30/Gluconolactonase/LRE-like region" evidence="2">
    <location>
        <begin position="172"/>
        <end position="307"/>
    </location>
</feature>
<gene>
    <name evidence="3" type="ORF">CVT26_008165</name>
</gene>
<dbReference type="AlphaFoldDB" id="A0A409XX26"/>
<dbReference type="InParanoid" id="A0A409XX26"/>
<protein>
    <recommendedName>
        <fullName evidence="2">SMP-30/Gluconolactonase/LRE-like region domain-containing protein</fullName>
    </recommendedName>
</protein>
<dbReference type="PANTHER" id="PTHR11799:SF12">
    <property type="entry name" value="PARAOXONASE-RELATED"/>
    <property type="match status" value="1"/>
</dbReference>
<evidence type="ECO:0000259" key="2">
    <source>
        <dbReference type="Pfam" id="PF08450"/>
    </source>
</evidence>
<reference evidence="3 4" key="1">
    <citation type="journal article" date="2018" name="Evol. Lett.">
        <title>Horizontal gene cluster transfer increased hallucinogenic mushroom diversity.</title>
        <authorList>
            <person name="Reynolds H.T."/>
            <person name="Vijayakumar V."/>
            <person name="Gluck-Thaler E."/>
            <person name="Korotkin H.B."/>
            <person name="Matheny P.B."/>
            <person name="Slot J.C."/>
        </authorList>
    </citation>
    <scope>NUCLEOTIDE SEQUENCE [LARGE SCALE GENOMIC DNA]</scope>
    <source>
        <strain evidence="3 4">SRW20</strain>
    </source>
</reference>
<name>A0A409XX26_9AGAR</name>
<accession>A0A409XX26</accession>
<evidence type="ECO:0000256" key="1">
    <source>
        <dbReference type="SAM" id="Phobius"/>
    </source>
</evidence>
<sequence>MNSQTLLNLVVILIALLGGFYQFYLKPRLDILGFGREIQSINNEYCKKVPQLSACEKSVLHQPTGLLFLACSNPQSRLHWIPGVGRLNATGASWDDYVATYDPKTSTITRLDALGFESPRGLSLHGMDVVPSAADPSELFIFLVNHRAPLNDLPKNVGADSVIEIFKTKLGSKAMTHIKTVKDPVILTPNDIVGSPDGKTFYFTNDHDSKVGLTRELDPILGTSKSSVGHCDIEKGCHYAIQNLQGSNGIAKAPNGTFYVANVISGGVSVLEAQADNTLVLTDFIPTDRPMDNLSIDSEGFLWAAAFPDVWTTLMKHFADPTFPSPTTALRFSANDDANATLRGEKYKVETIFEDDGHVASGISTVVYDVKRNLLFLSKLVIHQPSGLVYLACSTPESRAHWLPTMSQLNSTGASTKDYVAIYNPTTSDITRLTTPDFNNGRGLSVHGMDVVPSASDPDVLFVYLINHRIPLGNKSAAEVGADSVIEIFKTTVGGKVLEHIRTVEDPTVIIAPNDVVGSADGTSFYFTNDHGSRVGLSRYLELFGQKQSSVGYCHVESGCKFALTNTHASNGIAVAPNGTLYVADCVYGGVTVLEKQMDNTLVVTDTIKTEYALDNLAVDADGQLWASATPKVLMVVEHMKHPELSSPSAAYRISINTGVNAFYGEKYKVEKVFEDDGQVMTGITSVAYDSERNRLFIHGIASTKMLVCSL</sequence>
<dbReference type="PANTHER" id="PTHR11799">
    <property type="entry name" value="PARAOXONASE"/>
    <property type="match status" value="1"/>
</dbReference>
<keyword evidence="1" id="KW-1133">Transmembrane helix</keyword>
<organism evidence="3 4">
    <name type="scientific">Gymnopilus dilepis</name>
    <dbReference type="NCBI Taxonomy" id="231916"/>
    <lineage>
        <taxon>Eukaryota</taxon>
        <taxon>Fungi</taxon>
        <taxon>Dikarya</taxon>
        <taxon>Basidiomycota</taxon>
        <taxon>Agaricomycotina</taxon>
        <taxon>Agaricomycetes</taxon>
        <taxon>Agaricomycetidae</taxon>
        <taxon>Agaricales</taxon>
        <taxon>Agaricineae</taxon>
        <taxon>Hymenogastraceae</taxon>
        <taxon>Gymnopilus</taxon>
    </lineage>
</organism>
<dbReference type="Gene3D" id="2.120.10.30">
    <property type="entry name" value="TolB, C-terminal domain"/>
    <property type="match status" value="2"/>
</dbReference>
<keyword evidence="1" id="KW-0472">Membrane</keyword>
<dbReference type="InterPro" id="IPR051288">
    <property type="entry name" value="Serum_paraoxonase/arylesterase"/>
</dbReference>